<feature type="region of interest" description="Disordered" evidence="1">
    <location>
        <begin position="43"/>
        <end position="85"/>
    </location>
</feature>
<feature type="compositionally biased region" description="Pro residues" evidence="1">
    <location>
        <begin position="64"/>
        <end position="78"/>
    </location>
</feature>
<dbReference type="Proteomes" id="UP001437256">
    <property type="component" value="Unassembled WGS sequence"/>
</dbReference>
<reference evidence="2 3" key="1">
    <citation type="submission" date="2024-05" db="EMBL/GenBank/DDBJ databases">
        <title>A draft genome resource for the thread blight pathogen Marasmius tenuissimus strain MS-2.</title>
        <authorList>
            <person name="Yulfo-Soto G.E."/>
            <person name="Baruah I.K."/>
            <person name="Amoako-Attah I."/>
            <person name="Bukari Y."/>
            <person name="Meinhardt L.W."/>
            <person name="Bailey B.A."/>
            <person name="Cohen S.P."/>
        </authorList>
    </citation>
    <scope>NUCLEOTIDE SEQUENCE [LARGE SCALE GENOMIC DNA]</scope>
    <source>
        <strain evidence="2 3">MS-2</strain>
    </source>
</reference>
<organism evidence="2 3">
    <name type="scientific">Marasmius tenuissimus</name>
    <dbReference type="NCBI Taxonomy" id="585030"/>
    <lineage>
        <taxon>Eukaryota</taxon>
        <taxon>Fungi</taxon>
        <taxon>Dikarya</taxon>
        <taxon>Basidiomycota</taxon>
        <taxon>Agaricomycotina</taxon>
        <taxon>Agaricomycetes</taxon>
        <taxon>Agaricomycetidae</taxon>
        <taxon>Agaricales</taxon>
        <taxon>Marasmiineae</taxon>
        <taxon>Marasmiaceae</taxon>
        <taxon>Marasmius</taxon>
    </lineage>
</organism>
<evidence type="ECO:0000256" key="1">
    <source>
        <dbReference type="SAM" id="MobiDB-lite"/>
    </source>
</evidence>
<accession>A0ABR2ZD85</accession>
<proteinExistence type="predicted"/>
<feature type="region of interest" description="Disordered" evidence="1">
    <location>
        <begin position="1"/>
        <end position="29"/>
    </location>
</feature>
<feature type="compositionally biased region" description="Pro residues" evidence="1">
    <location>
        <begin position="47"/>
        <end position="57"/>
    </location>
</feature>
<evidence type="ECO:0000313" key="3">
    <source>
        <dbReference type="Proteomes" id="UP001437256"/>
    </source>
</evidence>
<dbReference type="EMBL" id="JBBXMP010000219">
    <property type="protein sequence ID" value="KAL0059561.1"/>
    <property type="molecule type" value="Genomic_DNA"/>
</dbReference>
<gene>
    <name evidence="2" type="ORF">AAF712_013706</name>
</gene>
<comment type="caution">
    <text evidence="2">The sequence shown here is derived from an EMBL/GenBank/DDBJ whole genome shotgun (WGS) entry which is preliminary data.</text>
</comment>
<protein>
    <submittedName>
        <fullName evidence="2">Uncharacterized protein</fullName>
    </submittedName>
</protein>
<name>A0ABR2ZD85_9AGAR</name>
<keyword evidence="3" id="KW-1185">Reference proteome</keyword>
<sequence>MPDEPEPEPALLPKVSIGTSRTGRERFQPQRFWDFIPNSLIRMPSVLPQPPTPPLPEPETVQSPPTPPPPEPSPPPKPTLVTTDPDEFGLYRVYSQYPMKILDEEIEDEDMCEGAGYWEKTTRNPLSVFGLSDPNSDSIFAPFLNATVFRLMNWFYGPKNAESVARLDSLVNDIILADDFDRNDLTGFRTQRELDCLDKYARPSSNLRPKDGWIEALVNV</sequence>
<evidence type="ECO:0000313" key="2">
    <source>
        <dbReference type="EMBL" id="KAL0059561.1"/>
    </source>
</evidence>